<evidence type="ECO:0000313" key="2">
    <source>
        <dbReference type="Proteomes" id="UP000028511"/>
    </source>
</evidence>
<dbReference type="EMBL" id="CBSW010000272">
    <property type="protein sequence ID" value="CDG99015.1"/>
    <property type="molecule type" value="Genomic_DNA"/>
</dbReference>
<comment type="caution">
    <text evidence="1">The sequence shown here is derived from an EMBL/GenBank/DDBJ whole genome shotgun (WGS) entry which is preliminary data.</text>
</comment>
<evidence type="ECO:0000313" key="1">
    <source>
        <dbReference type="EMBL" id="CDG99015.1"/>
    </source>
</evidence>
<organism evidence="1 2">
    <name type="scientific">Xenorhabdus bovienii str. puntauvense</name>
    <dbReference type="NCBI Taxonomy" id="1398201"/>
    <lineage>
        <taxon>Bacteria</taxon>
        <taxon>Pseudomonadati</taxon>
        <taxon>Pseudomonadota</taxon>
        <taxon>Gammaproteobacteria</taxon>
        <taxon>Enterobacterales</taxon>
        <taxon>Morganellaceae</taxon>
        <taxon>Xenorhabdus</taxon>
    </lineage>
</organism>
<proteinExistence type="predicted"/>
<protein>
    <submittedName>
        <fullName evidence="1">Uncharacterized protein</fullName>
    </submittedName>
</protein>
<name>A0A077NMS6_XENBV</name>
<dbReference type="InterPro" id="IPR010982">
    <property type="entry name" value="Lambda_DNA-bd_dom_sf"/>
</dbReference>
<sequence>MDRIRLIKQILQPETIIFLRQRMGLFQEELGRIMGMTLRPWQRKEACSKELKQQYDSSTLTLGESNFLLLIADKHPNYRLTTQFKESRVISEQPTAENVKQLRVALGLTPQEMATQMGYTVSAWRSKEQASKRGIKLKQGEYNLLLVLAGMHSKMEVTTKLKEDPPELLQQQKGVIQAELGQIMSFTPSELAQIKDASGEEFTQYNFNALMPGEYSFLLLVLDKHPNYRLTMPFNATQVINERPTVENIEYLQPALGLTPQGIAELMGYTLPAWKLKEQGDKFGIKINSAEYNLLLLLAEKHPTMKIIARLDGNELVQIKDAR</sequence>
<reference evidence="1" key="1">
    <citation type="submission" date="2013-07" db="EMBL/GenBank/DDBJ databases">
        <title>Sub-species coevolution in mutualistic symbiosis.</title>
        <authorList>
            <person name="Murfin K."/>
            <person name="Klassen J."/>
            <person name="Lee M."/>
            <person name="Forst S."/>
            <person name="Stock P."/>
            <person name="Goodrich-Blair H."/>
        </authorList>
    </citation>
    <scope>NUCLEOTIDE SEQUENCE [LARGE SCALE GENOMIC DNA]</scope>
    <source>
        <strain evidence="1">Puntauvense</strain>
    </source>
</reference>
<dbReference type="HOGENOM" id="CLU_860383_0_0_6"/>
<accession>A0A077NMS6</accession>
<dbReference type="Proteomes" id="UP000028511">
    <property type="component" value="Unassembled WGS sequence"/>
</dbReference>
<dbReference type="Gene3D" id="1.10.260.40">
    <property type="entry name" value="lambda repressor-like DNA-binding domains"/>
    <property type="match status" value="1"/>
</dbReference>
<dbReference type="AlphaFoldDB" id="A0A077NMS6"/>
<gene>
    <name evidence="1" type="ORF">XBP1_660011</name>
</gene>
<dbReference type="GO" id="GO:0003677">
    <property type="term" value="F:DNA binding"/>
    <property type="evidence" value="ECO:0007669"/>
    <property type="project" value="InterPro"/>
</dbReference>